<keyword evidence="2" id="KW-0963">Cytoplasm</keyword>
<dbReference type="Proteomes" id="UP001195903">
    <property type="component" value="Unassembled WGS sequence"/>
</dbReference>
<evidence type="ECO:0000256" key="1">
    <source>
        <dbReference type="ARBA" id="ARBA00022756"/>
    </source>
</evidence>
<evidence type="ECO:0000313" key="4">
    <source>
        <dbReference type="Proteomes" id="UP001195903"/>
    </source>
</evidence>
<feature type="binding site" evidence="2">
    <location>
        <begin position="10"/>
        <end position="15"/>
    </location>
    <ligand>
        <name>ATP</name>
        <dbReference type="ChEBI" id="CHEBI:30616"/>
    </ligand>
</feature>
<dbReference type="PIRSF" id="PIRSF006755">
    <property type="entry name" value="DTB_synth"/>
    <property type="match status" value="1"/>
</dbReference>
<comment type="catalytic activity">
    <reaction evidence="2">
        <text>(7R,8S)-7,8-diammoniononanoate + CO2 + ATP = (4R,5S)-dethiobiotin + ADP + phosphate + 3 H(+)</text>
        <dbReference type="Rhea" id="RHEA:15805"/>
        <dbReference type="ChEBI" id="CHEBI:15378"/>
        <dbReference type="ChEBI" id="CHEBI:16526"/>
        <dbReference type="ChEBI" id="CHEBI:30616"/>
        <dbReference type="ChEBI" id="CHEBI:43474"/>
        <dbReference type="ChEBI" id="CHEBI:149469"/>
        <dbReference type="ChEBI" id="CHEBI:149473"/>
        <dbReference type="ChEBI" id="CHEBI:456216"/>
        <dbReference type="EC" id="6.3.3.3"/>
    </reaction>
</comment>
<feature type="binding site" evidence="2">
    <location>
        <begin position="176"/>
        <end position="177"/>
    </location>
    <ligand>
        <name>ATP</name>
        <dbReference type="ChEBI" id="CHEBI:30616"/>
    </ligand>
</feature>
<gene>
    <name evidence="2 3" type="primary">bioD</name>
    <name evidence="3" type="ORF">KJI95_00240</name>
</gene>
<keyword evidence="4" id="KW-1185">Reference proteome</keyword>
<evidence type="ECO:0000313" key="3">
    <source>
        <dbReference type="EMBL" id="MBT1442957.1"/>
    </source>
</evidence>
<keyword evidence="2 3" id="KW-0436">Ligase</keyword>
<feature type="binding site" evidence="2">
    <location>
        <position position="54"/>
    </location>
    <ligand>
        <name>ATP</name>
        <dbReference type="ChEBI" id="CHEBI:30616"/>
    </ligand>
</feature>
<keyword evidence="2" id="KW-0460">Magnesium</keyword>
<name>A0ABS5UY26_9GAMM</name>
<keyword evidence="2" id="KW-0479">Metal-binding</keyword>
<dbReference type="EC" id="6.3.3.3" evidence="2"/>
<dbReference type="PANTHER" id="PTHR43210:SF5">
    <property type="entry name" value="DETHIOBIOTIN SYNTHETASE"/>
    <property type="match status" value="1"/>
</dbReference>
<evidence type="ECO:0000256" key="2">
    <source>
        <dbReference type="HAMAP-Rule" id="MF_00336"/>
    </source>
</evidence>
<dbReference type="InterPro" id="IPR004472">
    <property type="entry name" value="DTB_synth_BioD"/>
</dbReference>
<proteinExistence type="inferred from homology"/>
<protein>
    <recommendedName>
        <fullName evidence="2">ATP-dependent dethiobiotin synthetase BioD</fullName>
        <ecNumber evidence="2">6.3.3.3</ecNumber>
    </recommendedName>
    <alternativeName>
        <fullName evidence="2">DTB synthetase</fullName>
        <shortName evidence="2">DTBS</shortName>
    </alternativeName>
    <alternativeName>
        <fullName evidence="2">Dethiobiotin synthase</fullName>
    </alternativeName>
</protein>
<dbReference type="RefSeq" id="WP_214506142.1">
    <property type="nucleotide sequence ID" value="NZ_JAHEPS010000001.1"/>
</dbReference>
<keyword evidence="1 2" id="KW-0093">Biotin biosynthesis</keyword>
<dbReference type="Pfam" id="PF13500">
    <property type="entry name" value="AAA_26"/>
    <property type="match status" value="1"/>
</dbReference>
<keyword evidence="2" id="KW-0547">Nucleotide-binding</keyword>
<dbReference type="CDD" id="cd03109">
    <property type="entry name" value="DTBS"/>
    <property type="match status" value="1"/>
</dbReference>
<comment type="subunit">
    <text evidence="2">Homodimer.</text>
</comment>
<comment type="cofactor">
    <cofactor evidence="2">
        <name>Mg(2+)</name>
        <dbReference type="ChEBI" id="CHEBI:18420"/>
    </cofactor>
</comment>
<feature type="active site" evidence="2">
    <location>
        <position position="37"/>
    </location>
</feature>
<keyword evidence="2" id="KW-0067">ATP-binding</keyword>
<dbReference type="InterPro" id="IPR027417">
    <property type="entry name" value="P-loop_NTPase"/>
</dbReference>
<organism evidence="3 4">
    <name type="scientific">Shewanella jiangmenensis</name>
    <dbReference type="NCBI Taxonomy" id="2837387"/>
    <lineage>
        <taxon>Bacteria</taxon>
        <taxon>Pseudomonadati</taxon>
        <taxon>Pseudomonadota</taxon>
        <taxon>Gammaproteobacteria</taxon>
        <taxon>Alteromonadales</taxon>
        <taxon>Shewanellaceae</taxon>
        <taxon>Shewanella</taxon>
    </lineage>
</organism>
<sequence>MHFVTGTDTDCGKTLVSAAMLVAARSLPGCRSTLGVKPVASGCHMTPDGLRNGDAEILMAHASRELDYQRINPIAFEPAIAPHIAAREAGVDISPEAIMAKLDWTSIARSDFCLIEGAGGWRLPLGDGRFMPELVKALDLPVILVVGMKLGCLNHALLTQEAIQADGIRLAGWVANRVDPNMAHYQDNLETLKELMSAPFLGAVPYLPSKAPKEAAAFLDLSLLGA</sequence>
<dbReference type="NCBIfam" id="TIGR00347">
    <property type="entry name" value="bioD"/>
    <property type="match status" value="1"/>
</dbReference>
<feature type="binding site" evidence="2">
    <location>
        <position position="14"/>
    </location>
    <ligand>
        <name>Mg(2+)</name>
        <dbReference type="ChEBI" id="CHEBI:18420"/>
    </ligand>
</feature>
<dbReference type="EMBL" id="JAHEPS010000001">
    <property type="protein sequence ID" value="MBT1442957.1"/>
    <property type="molecule type" value="Genomic_DNA"/>
</dbReference>
<feature type="binding site" evidence="2">
    <location>
        <position position="41"/>
    </location>
    <ligand>
        <name>substrate</name>
    </ligand>
</feature>
<reference evidence="3 4" key="1">
    <citation type="submission" date="2021-05" db="EMBL/GenBank/DDBJ databases">
        <title>Shewanella sp. JM162201.</title>
        <authorList>
            <person name="Xu S."/>
            <person name="Li A."/>
        </authorList>
    </citation>
    <scope>NUCLEOTIDE SEQUENCE [LARGE SCALE GENOMIC DNA]</scope>
    <source>
        <strain evidence="3 4">JM162201</strain>
    </source>
</reference>
<dbReference type="Gene3D" id="3.40.50.300">
    <property type="entry name" value="P-loop containing nucleotide triphosphate hydrolases"/>
    <property type="match status" value="1"/>
</dbReference>
<dbReference type="GO" id="GO:0004141">
    <property type="term" value="F:dethiobiotin synthase activity"/>
    <property type="evidence" value="ECO:0007669"/>
    <property type="project" value="UniProtKB-EC"/>
</dbReference>
<feature type="binding site" evidence="2">
    <location>
        <position position="116"/>
    </location>
    <ligand>
        <name>Mg(2+)</name>
        <dbReference type="ChEBI" id="CHEBI:18420"/>
    </ligand>
</feature>
<accession>A0ABS5UY26</accession>
<comment type="caution">
    <text evidence="2">Lacks conserved residue(s) required for the propagation of feature annotation.</text>
</comment>
<feature type="binding site" evidence="2">
    <location>
        <position position="54"/>
    </location>
    <ligand>
        <name>Mg(2+)</name>
        <dbReference type="ChEBI" id="CHEBI:18420"/>
    </ligand>
</feature>
<comment type="similarity">
    <text evidence="2">Belongs to the dethiobiotin synthetase family.</text>
</comment>
<feature type="binding site" evidence="2">
    <location>
        <begin position="205"/>
        <end position="207"/>
    </location>
    <ligand>
        <name>ATP</name>
        <dbReference type="ChEBI" id="CHEBI:30616"/>
    </ligand>
</feature>
<feature type="binding site" evidence="2">
    <location>
        <begin position="116"/>
        <end position="119"/>
    </location>
    <ligand>
        <name>ATP</name>
        <dbReference type="ChEBI" id="CHEBI:30616"/>
    </ligand>
</feature>
<dbReference type="SUPFAM" id="SSF52540">
    <property type="entry name" value="P-loop containing nucleoside triphosphate hydrolases"/>
    <property type="match status" value="1"/>
</dbReference>
<comment type="pathway">
    <text evidence="2">Cofactor biosynthesis; biotin biosynthesis; biotin from 7,8-diaminononanoate: step 1/2.</text>
</comment>
<dbReference type="HAMAP" id="MF_00336">
    <property type="entry name" value="BioD"/>
    <property type="match status" value="1"/>
</dbReference>
<comment type="function">
    <text evidence="2">Catalyzes a mechanistically unusual reaction, the ATP-dependent insertion of CO2 between the N7 and N8 nitrogen atoms of 7,8-diaminopelargonic acid (DAPA, also called 7,8-diammoniononanoate) to form a ureido ring.</text>
</comment>
<comment type="caution">
    <text evidence="3">The sequence shown here is derived from an EMBL/GenBank/DDBJ whole genome shotgun (WGS) entry which is preliminary data.</text>
</comment>
<comment type="subcellular location">
    <subcellularLocation>
        <location evidence="2">Cytoplasm</location>
    </subcellularLocation>
</comment>
<dbReference type="PANTHER" id="PTHR43210">
    <property type="entry name" value="DETHIOBIOTIN SYNTHETASE"/>
    <property type="match status" value="1"/>
</dbReference>